<dbReference type="InterPro" id="IPR006439">
    <property type="entry name" value="HAD-SF_hydro_IA"/>
</dbReference>
<dbReference type="Gene3D" id="3.40.50.1000">
    <property type="entry name" value="HAD superfamily/HAD-like"/>
    <property type="match status" value="1"/>
</dbReference>
<dbReference type="PANTHER" id="PTHR43611">
    <property type="entry name" value="ALPHA-D-GLUCOSE 1-PHOSPHATE PHOSPHATASE"/>
    <property type="match status" value="1"/>
</dbReference>
<keyword evidence="2" id="KW-1185">Reference proteome</keyword>
<dbReference type="PANTHER" id="PTHR43611:SF3">
    <property type="entry name" value="FLAVIN MONONUCLEOTIDE HYDROLASE 1, CHLOROPLATIC"/>
    <property type="match status" value="1"/>
</dbReference>
<accession>A0A6G7Y6K3</accession>
<dbReference type="InterPro" id="IPR036412">
    <property type="entry name" value="HAD-like_sf"/>
</dbReference>
<dbReference type="GO" id="GO:0016787">
    <property type="term" value="F:hydrolase activity"/>
    <property type="evidence" value="ECO:0007669"/>
    <property type="project" value="UniProtKB-KW"/>
</dbReference>
<proteinExistence type="predicted"/>
<sequence>MIRAVVFDFGIVLSPGEGVLEDAAAMLGVPLADYEEAYWVDRLAYDAGCSDAEYWTPLLERLGKPATPEMIQGLAALDGAAWAQLPEESRRLLRDVRATGREVAVLSNAPFNVDLAIADSDFADEADYWFISASMGMTKPNAGVYARVAEVLEVEPGDIAFLDDRTPNVEGAQRAGWVAHLWTSPEDARAWLTEVGALSPLVFAEDAEARAGS</sequence>
<dbReference type="EMBL" id="CP049865">
    <property type="protein sequence ID" value="QIK72420.1"/>
    <property type="molecule type" value="Genomic_DNA"/>
</dbReference>
<protein>
    <submittedName>
        <fullName evidence="1">HAD-IA family hydrolase</fullName>
    </submittedName>
</protein>
<dbReference type="SUPFAM" id="SSF56784">
    <property type="entry name" value="HAD-like"/>
    <property type="match status" value="1"/>
</dbReference>
<reference evidence="1 2" key="1">
    <citation type="submission" date="2020-03" db="EMBL/GenBank/DDBJ databases">
        <title>Propioniciclava sp. nov., isolated from Hydrophilus acuminatus.</title>
        <authorList>
            <person name="Hyun D.-W."/>
            <person name="Bae J.-W."/>
        </authorList>
    </citation>
    <scope>NUCLEOTIDE SEQUENCE [LARGE SCALE GENOMIC DNA]</scope>
    <source>
        <strain evidence="1 2">HDW11</strain>
    </source>
</reference>
<dbReference type="AlphaFoldDB" id="A0A6G7Y6K3"/>
<organism evidence="1 2">
    <name type="scientific">Propioniciclava coleopterorum</name>
    <dbReference type="NCBI Taxonomy" id="2714937"/>
    <lineage>
        <taxon>Bacteria</taxon>
        <taxon>Bacillati</taxon>
        <taxon>Actinomycetota</taxon>
        <taxon>Actinomycetes</taxon>
        <taxon>Propionibacteriales</taxon>
        <taxon>Propionibacteriaceae</taxon>
        <taxon>Propioniciclava</taxon>
    </lineage>
</organism>
<dbReference type="PRINTS" id="PR00413">
    <property type="entry name" value="HADHALOGNASE"/>
</dbReference>
<dbReference type="Pfam" id="PF00702">
    <property type="entry name" value="Hydrolase"/>
    <property type="match status" value="1"/>
</dbReference>
<name>A0A6G7Y6K3_9ACTN</name>
<gene>
    <name evidence="1" type="ORF">G7070_09240</name>
</gene>
<dbReference type="SFLD" id="SFLDS00003">
    <property type="entry name" value="Haloacid_Dehalogenase"/>
    <property type="match status" value="1"/>
</dbReference>
<dbReference type="SFLD" id="SFLDG01129">
    <property type="entry name" value="C1.5:_HAD__Beta-PGM__Phosphata"/>
    <property type="match status" value="1"/>
</dbReference>
<evidence type="ECO:0000313" key="2">
    <source>
        <dbReference type="Proteomes" id="UP000501058"/>
    </source>
</evidence>
<dbReference type="InterPro" id="IPR023214">
    <property type="entry name" value="HAD_sf"/>
</dbReference>
<dbReference type="RefSeq" id="WP_166233494.1">
    <property type="nucleotide sequence ID" value="NZ_CP049865.1"/>
</dbReference>
<dbReference type="NCBIfam" id="TIGR01509">
    <property type="entry name" value="HAD-SF-IA-v3"/>
    <property type="match status" value="1"/>
</dbReference>
<keyword evidence="1" id="KW-0378">Hydrolase</keyword>
<evidence type="ECO:0000313" key="1">
    <source>
        <dbReference type="EMBL" id="QIK72420.1"/>
    </source>
</evidence>
<dbReference type="KEGG" id="prv:G7070_09240"/>
<dbReference type="Proteomes" id="UP000501058">
    <property type="component" value="Chromosome"/>
</dbReference>